<evidence type="ECO:0000256" key="1">
    <source>
        <dbReference type="SAM" id="MobiDB-lite"/>
    </source>
</evidence>
<keyword evidence="3" id="KW-1185">Reference proteome</keyword>
<proteinExistence type="predicted"/>
<feature type="region of interest" description="Disordered" evidence="1">
    <location>
        <begin position="40"/>
        <end position="98"/>
    </location>
</feature>
<dbReference type="EMBL" id="KE148165">
    <property type="protein sequence ID" value="EPE03794.1"/>
    <property type="molecule type" value="Genomic_DNA"/>
</dbReference>
<feature type="region of interest" description="Disordered" evidence="1">
    <location>
        <begin position="1"/>
        <end position="24"/>
    </location>
</feature>
<dbReference type="HOGENOM" id="CLU_2334184_0_0_1"/>
<sequence length="98" mass="10932">MAHAREEPNGVNDTGLSPNERKQSTVYMTKREHKAYYIQDIGSKQGEPQAQDETPRELEGDGQKQRARPRIKRDDGENGVIEQRDSTLADGGAVPAVR</sequence>
<dbReference type="AlphaFoldDB" id="S3BRA3"/>
<feature type="compositionally biased region" description="Basic and acidic residues" evidence="1">
    <location>
        <begin position="72"/>
        <end position="87"/>
    </location>
</feature>
<evidence type="ECO:0000313" key="3">
    <source>
        <dbReference type="Proteomes" id="UP000016923"/>
    </source>
</evidence>
<reference evidence="2 3" key="1">
    <citation type="journal article" date="2013" name="BMC Genomics">
        <title>The genome and transcriptome of the pine saprophyte Ophiostoma piceae, and a comparison with the bark beetle-associated pine pathogen Grosmannia clavigera.</title>
        <authorList>
            <person name="Haridas S."/>
            <person name="Wang Y."/>
            <person name="Lim L."/>
            <person name="Massoumi Alamouti S."/>
            <person name="Jackman S."/>
            <person name="Docking R."/>
            <person name="Robertson G."/>
            <person name="Birol I."/>
            <person name="Bohlmann J."/>
            <person name="Breuil C."/>
        </authorList>
    </citation>
    <scope>NUCLEOTIDE SEQUENCE [LARGE SCALE GENOMIC DNA]</scope>
    <source>
        <strain evidence="2 3">UAMH 11346</strain>
    </source>
</reference>
<evidence type="ECO:0000313" key="2">
    <source>
        <dbReference type="EMBL" id="EPE03794.1"/>
    </source>
</evidence>
<organism evidence="2 3">
    <name type="scientific">Ophiostoma piceae (strain UAMH 11346)</name>
    <name type="common">Sap stain fungus</name>
    <dbReference type="NCBI Taxonomy" id="1262450"/>
    <lineage>
        <taxon>Eukaryota</taxon>
        <taxon>Fungi</taxon>
        <taxon>Dikarya</taxon>
        <taxon>Ascomycota</taxon>
        <taxon>Pezizomycotina</taxon>
        <taxon>Sordariomycetes</taxon>
        <taxon>Sordariomycetidae</taxon>
        <taxon>Ophiostomatales</taxon>
        <taxon>Ophiostomataceae</taxon>
        <taxon>Ophiostoma</taxon>
    </lineage>
</organism>
<accession>S3BRA3</accession>
<dbReference type="Proteomes" id="UP000016923">
    <property type="component" value="Unassembled WGS sequence"/>
</dbReference>
<feature type="compositionally biased region" description="Basic and acidic residues" evidence="1">
    <location>
        <begin position="53"/>
        <end position="64"/>
    </location>
</feature>
<protein>
    <submittedName>
        <fullName evidence="2">Uncharacterized protein</fullName>
    </submittedName>
</protein>
<name>S3BRA3_OPHP1</name>
<gene>
    <name evidence="2" type="ORF">F503_06500</name>
</gene>
<dbReference type="VEuPathDB" id="FungiDB:F503_06500"/>